<accession>A0A0B1T0R4</accession>
<name>A0A0B1T0R4_OESDE</name>
<evidence type="ECO:0000313" key="2">
    <source>
        <dbReference type="Proteomes" id="UP000053660"/>
    </source>
</evidence>
<reference evidence="1 2" key="1">
    <citation type="submission" date="2014-03" db="EMBL/GenBank/DDBJ databases">
        <title>Draft genome of the hookworm Oesophagostomum dentatum.</title>
        <authorList>
            <person name="Mitreva M."/>
        </authorList>
    </citation>
    <scope>NUCLEOTIDE SEQUENCE [LARGE SCALE GENOMIC DNA]</scope>
    <source>
        <strain evidence="1 2">OD-Hann</strain>
    </source>
</reference>
<proteinExistence type="predicted"/>
<dbReference type="EMBL" id="KN554858">
    <property type="protein sequence ID" value="KHJ89015.1"/>
    <property type="molecule type" value="Genomic_DNA"/>
</dbReference>
<protein>
    <submittedName>
        <fullName evidence="1">Uncharacterized protein</fullName>
    </submittedName>
</protein>
<dbReference type="Proteomes" id="UP000053660">
    <property type="component" value="Unassembled WGS sequence"/>
</dbReference>
<dbReference type="AlphaFoldDB" id="A0A0B1T0R4"/>
<organism evidence="1 2">
    <name type="scientific">Oesophagostomum dentatum</name>
    <name type="common">Nodular worm</name>
    <dbReference type="NCBI Taxonomy" id="61180"/>
    <lineage>
        <taxon>Eukaryota</taxon>
        <taxon>Metazoa</taxon>
        <taxon>Ecdysozoa</taxon>
        <taxon>Nematoda</taxon>
        <taxon>Chromadorea</taxon>
        <taxon>Rhabditida</taxon>
        <taxon>Rhabditina</taxon>
        <taxon>Rhabditomorpha</taxon>
        <taxon>Strongyloidea</taxon>
        <taxon>Strongylidae</taxon>
        <taxon>Oesophagostomum</taxon>
    </lineage>
</organism>
<evidence type="ECO:0000313" key="1">
    <source>
        <dbReference type="EMBL" id="KHJ89015.1"/>
    </source>
</evidence>
<sequence length="82" mass="8860">MAKFPGHFPPYPCIALAAQIDLYLTYTDSTGKEVDTLVHVLPASAVDQLQSSCVTTLYVQGQAIPSQVLQINLDHVGELITC</sequence>
<gene>
    <name evidence="1" type="ORF">OESDEN_11174</name>
</gene>
<keyword evidence="2" id="KW-1185">Reference proteome</keyword>